<dbReference type="KEGG" id="bmeg:BG04_3051"/>
<dbReference type="SUPFAM" id="SSF46785">
    <property type="entry name" value="Winged helix' DNA-binding domain"/>
    <property type="match status" value="1"/>
</dbReference>
<dbReference type="PROSITE" id="PS50956">
    <property type="entry name" value="HTH_ASNC_2"/>
    <property type="match status" value="1"/>
</dbReference>
<dbReference type="InterPro" id="IPR019887">
    <property type="entry name" value="Tscrpt_reg_AsnC/Lrp_C"/>
</dbReference>
<gene>
    <name evidence="1" type="ORF">BG04_3051</name>
</gene>
<dbReference type="PANTHER" id="PTHR30154:SF53">
    <property type="entry name" value="HTH-TYPE TRANSCRIPTIONAL REGULATOR LRPC"/>
    <property type="match status" value="1"/>
</dbReference>
<dbReference type="RefSeq" id="WP_013081796.1">
    <property type="nucleotide sequence ID" value="NZ_BCVB01000007.1"/>
</dbReference>
<dbReference type="CDD" id="cd00090">
    <property type="entry name" value="HTH_ARSR"/>
    <property type="match status" value="1"/>
</dbReference>
<dbReference type="HOGENOM" id="CLU_091233_3_1_9"/>
<dbReference type="PROSITE" id="PS00519">
    <property type="entry name" value="HTH_ASNC_1"/>
    <property type="match status" value="1"/>
</dbReference>
<dbReference type="PRINTS" id="PR00033">
    <property type="entry name" value="HTHASNC"/>
</dbReference>
<dbReference type="InterPro" id="IPR000485">
    <property type="entry name" value="AsnC-type_HTH_dom"/>
</dbReference>
<dbReference type="AlphaFoldDB" id="A0A0B6ATW8"/>
<evidence type="ECO:0000313" key="1">
    <source>
        <dbReference type="EMBL" id="AJI23279.1"/>
    </source>
</evidence>
<sequence length="149" mass="16840">MDQIDVQLLSILQKDGRMTISDLSKNLALSRPSVSERLQRLQERGVIQRFSATVSPKALGRDTQLFIQVSELKRKPEEFEDFIEQNEDVLECHRVTGPVSYFIKAAVCGMEGLRMLVDELIPYGNVNTSIILKSPVENRMITPVQKPAP</sequence>
<dbReference type="PANTHER" id="PTHR30154">
    <property type="entry name" value="LEUCINE-RESPONSIVE REGULATORY PROTEIN"/>
    <property type="match status" value="1"/>
</dbReference>
<dbReference type="Gene3D" id="1.10.10.10">
    <property type="entry name" value="Winged helix-like DNA-binding domain superfamily/Winged helix DNA-binding domain"/>
    <property type="match status" value="1"/>
</dbReference>
<dbReference type="GO" id="GO:0005829">
    <property type="term" value="C:cytosol"/>
    <property type="evidence" value="ECO:0007669"/>
    <property type="project" value="TreeGrafter"/>
</dbReference>
<dbReference type="Pfam" id="PF01037">
    <property type="entry name" value="AsnC_trans_reg"/>
    <property type="match status" value="1"/>
</dbReference>
<organism evidence="1 2">
    <name type="scientific">Priestia megaterium (strain ATCC 14581 / DSM 32 / CCUG 1817 / JCM 2506 / NBRC 15308 / NCIMB 9376 / NCTC 10342 / NRRL B-14308 / VKM B-512 / Ford 19)</name>
    <name type="common">Bacillus megaterium</name>
    <dbReference type="NCBI Taxonomy" id="1348623"/>
    <lineage>
        <taxon>Bacteria</taxon>
        <taxon>Bacillati</taxon>
        <taxon>Bacillota</taxon>
        <taxon>Bacilli</taxon>
        <taxon>Bacillales</taxon>
        <taxon>Bacillaceae</taxon>
        <taxon>Priestia</taxon>
    </lineage>
</organism>
<protein>
    <submittedName>
        <fullName evidence="1">Bacterial regulatory, arsR family protein</fullName>
    </submittedName>
</protein>
<dbReference type="Gene3D" id="3.30.70.920">
    <property type="match status" value="1"/>
</dbReference>
<dbReference type="InterPro" id="IPR019888">
    <property type="entry name" value="Tscrpt_reg_AsnC-like"/>
</dbReference>
<dbReference type="EMBL" id="CP009920">
    <property type="protein sequence ID" value="AJI23279.1"/>
    <property type="molecule type" value="Genomic_DNA"/>
</dbReference>
<dbReference type="SUPFAM" id="SSF54909">
    <property type="entry name" value="Dimeric alpha+beta barrel"/>
    <property type="match status" value="1"/>
</dbReference>
<proteinExistence type="predicted"/>
<dbReference type="InterPro" id="IPR036388">
    <property type="entry name" value="WH-like_DNA-bd_sf"/>
</dbReference>
<name>A0A0B6ATW8_PRIM2</name>
<dbReference type="InterPro" id="IPR036390">
    <property type="entry name" value="WH_DNA-bd_sf"/>
</dbReference>
<dbReference type="SMART" id="SM00344">
    <property type="entry name" value="HTH_ASNC"/>
    <property type="match status" value="1"/>
</dbReference>
<dbReference type="GO" id="GO:0043200">
    <property type="term" value="P:response to amino acid"/>
    <property type="evidence" value="ECO:0007669"/>
    <property type="project" value="TreeGrafter"/>
</dbReference>
<dbReference type="GeneID" id="93641115"/>
<accession>A0A0B6ATW8</accession>
<dbReference type="Pfam" id="PF13412">
    <property type="entry name" value="HTH_24"/>
    <property type="match status" value="1"/>
</dbReference>
<dbReference type="Proteomes" id="UP000031829">
    <property type="component" value="Chromosome"/>
</dbReference>
<dbReference type="GO" id="GO:0043565">
    <property type="term" value="F:sequence-specific DNA binding"/>
    <property type="evidence" value="ECO:0007669"/>
    <property type="project" value="InterPro"/>
</dbReference>
<dbReference type="InterPro" id="IPR011008">
    <property type="entry name" value="Dimeric_a/b-barrel"/>
</dbReference>
<dbReference type="PATRIC" id="fig|592022.4.peg.675"/>
<reference evidence="1 2" key="1">
    <citation type="journal article" date="2015" name="Genome Announc.">
        <title>Complete genome sequences for 35 biothreat assay-relevant bacillus species.</title>
        <authorList>
            <person name="Johnson S.L."/>
            <person name="Daligault H.E."/>
            <person name="Davenport K.W."/>
            <person name="Jaissle J."/>
            <person name="Frey K.G."/>
            <person name="Ladner J.T."/>
            <person name="Broomall S.M."/>
            <person name="Bishop-Lilly K.A."/>
            <person name="Bruce D.C."/>
            <person name="Gibbons H.S."/>
            <person name="Coyne S.R."/>
            <person name="Lo C.C."/>
            <person name="Meincke L."/>
            <person name="Munk A.C."/>
            <person name="Koroleva G.I."/>
            <person name="Rosenzweig C.N."/>
            <person name="Palacios G.F."/>
            <person name="Redden C.L."/>
            <person name="Minogue T.D."/>
            <person name="Chain P.S."/>
        </authorList>
    </citation>
    <scope>NUCLEOTIDE SEQUENCE [LARGE SCALE GENOMIC DNA]</scope>
    <source>
        <strain evidence="2">ATCC 14581 / DSM 32 / JCM 2506 / NBRC 15308 / NCIMB 9376 / NCTC 10342 / NRRL B-14308 / VKM B-512</strain>
    </source>
</reference>
<dbReference type="InterPro" id="IPR019885">
    <property type="entry name" value="Tscrpt_reg_HTH_AsnC-type_CS"/>
</dbReference>
<dbReference type="InterPro" id="IPR011991">
    <property type="entry name" value="ArsR-like_HTH"/>
</dbReference>
<evidence type="ECO:0000313" key="2">
    <source>
        <dbReference type="Proteomes" id="UP000031829"/>
    </source>
</evidence>